<evidence type="ECO:0000256" key="14">
    <source>
        <dbReference type="RuleBase" id="RU000356"/>
    </source>
</evidence>
<keyword evidence="17" id="KW-0223">Dioxygenase</keyword>
<dbReference type="PROSITE" id="PS01033">
    <property type="entry name" value="GLOBIN"/>
    <property type="match status" value="1"/>
</dbReference>
<keyword evidence="17" id="KW-0560">Oxidoreductase</keyword>
<sequence length="390" mass="42020">MLSEKSRPVIEATLPVIAGRIDEITPKFYRRLFAAHPELMDGMFSRANQQNGTQQRALAGSIAAFATHLLAHPGTLPEAVLARIANKHTSLGIPESGYPIVYEHLFAAIAEDLGEAVTPEVAEAWTEVYWLMADALIKLEQGLYAQQANGEMWTMWRVTAKEAAGVGSVTFRLTPADSTPVTRATPGQYVSVRVRLADGLRQARQYSLSDNVDSLSERVFTTKLDEGGEVSPFLHGSVNVGDIVELSNPYGDIELDDSDAPIVLATAGIGCTPSASILQSLAQQASGRRVLVLHAEQRAENWALAGQMRAAVQQLPNAELQLWLEESAAGVEAEAGFMDLNGIELPAGAKLYLCGPLPFMRSIRSQAISAGIAATDIHYEVFGPDVWLAA</sequence>
<comment type="cofactor">
    <cofactor evidence="1">
        <name>heme b</name>
        <dbReference type="ChEBI" id="CHEBI:60344"/>
    </cofactor>
</comment>
<keyword evidence="5 14" id="KW-0561">Oxygen transport</keyword>
<dbReference type="GO" id="GO:0046872">
    <property type="term" value="F:metal ion binding"/>
    <property type="evidence" value="ECO:0007669"/>
    <property type="project" value="UniProtKB-KW"/>
</dbReference>
<dbReference type="InterPro" id="IPR000971">
    <property type="entry name" value="Globin"/>
</dbReference>
<evidence type="ECO:0000256" key="11">
    <source>
        <dbReference type="ARBA" id="ARBA00023027"/>
    </source>
</evidence>
<dbReference type="InterPro" id="IPR001433">
    <property type="entry name" value="OxRdtase_FAD/NAD-bd"/>
</dbReference>
<evidence type="ECO:0000256" key="1">
    <source>
        <dbReference type="ARBA" id="ARBA00001970"/>
    </source>
</evidence>
<gene>
    <name evidence="17" type="ORF">BJY17_000692</name>
</gene>
<evidence type="ECO:0000259" key="16">
    <source>
        <dbReference type="PROSITE" id="PS51384"/>
    </source>
</evidence>
<evidence type="ECO:0000256" key="3">
    <source>
        <dbReference type="ARBA" id="ARBA00012229"/>
    </source>
</evidence>
<dbReference type="Proteomes" id="UP000549066">
    <property type="component" value="Unassembled WGS sequence"/>
</dbReference>
<dbReference type="CDD" id="cd14782">
    <property type="entry name" value="FHb-globin_2"/>
    <property type="match status" value="1"/>
</dbReference>
<dbReference type="GO" id="GO:0008941">
    <property type="term" value="F:nitric oxide dioxygenase NAD(P)H activity"/>
    <property type="evidence" value="ECO:0007669"/>
    <property type="project" value="UniProtKB-EC"/>
</dbReference>
<comment type="caution">
    <text evidence="17">The sequence shown here is derived from an EMBL/GenBank/DDBJ whole genome shotgun (WGS) entry which is preliminary data.</text>
</comment>
<dbReference type="InterPro" id="IPR009050">
    <property type="entry name" value="Globin-like_sf"/>
</dbReference>
<dbReference type="Gene3D" id="3.40.50.80">
    <property type="entry name" value="Nucleotide-binding domain of ferredoxin-NADP reductase (FNR) module"/>
    <property type="match status" value="1"/>
</dbReference>
<dbReference type="PANTHER" id="PTHR43396:SF3">
    <property type="entry name" value="FLAVOHEMOPROTEIN"/>
    <property type="match status" value="1"/>
</dbReference>
<dbReference type="Gene3D" id="2.40.30.10">
    <property type="entry name" value="Translation factors"/>
    <property type="match status" value="1"/>
</dbReference>
<evidence type="ECO:0000313" key="17">
    <source>
        <dbReference type="EMBL" id="NYG19945.1"/>
    </source>
</evidence>
<keyword evidence="18" id="KW-1185">Reference proteome</keyword>
<dbReference type="RefSeq" id="WP_179550141.1">
    <property type="nucleotide sequence ID" value="NZ_JACCFI010000001.1"/>
</dbReference>
<evidence type="ECO:0000256" key="9">
    <source>
        <dbReference type="ARBA" id="ARBA00023004"/>
    </source>
</evidence>
<keyword evidence="8" id="KW-0521">NADP</keyword>
<evidence type="ECO:0000256" key="12">
    <source>
        <dbReference type="ARBA" id="ARBA00048649"/>
    </source>
</evidence>
<comment type="catalytic activity">
    <reaction evidence="13">
        <text>2 nitric oxide + NADPH + 2 O2 = 2 nitrate + NADP(+) + H(+)</text>
        <dbReference type="Rhea" id="RHEA:19465"/>
        <dbReference type="ChEBI" id="CHEBI:15378"/>
        <dbReference type="ChEBI" id="CHEBI:15379"/>
        <dbReference type="ChEBI" id="CHEBI:16480"/>
        <dbReference type="ChEBI" id="CHEBI:17632"/>
        <dbReference type="ChEBI" id="CHEBI:57783"/>
        <dbReference type="ChEBI" id="CHEBI:58349"/>
        <dbReference type="EC" id="1.14.12.17"/>
    </reaction>
</comment>
<keyword evidence="14" id="KW-0813">Transport</keyword>
<keyword evidence="9" id="KW-0408">Iron</keyword>
<feature type="domain" description="FAD-binding FR-type" evidence="16">
    <location>
        <begin position="151"/>
        <end position="256"/>
    </location>
</feature>
<dbReference type="GO" id="GO:0005344">
    <property type="term" value="F:oxygen carrier activity"/>
    <property type="evidence" value="ECO:0007669"/>
    <property type="project" value="UniProtKB-KW"/>
</dbReference>
<dbReference type="SUPFAM" id="SSF52343">
    <property type="entry name" value="Ferredoxin reductase-like, C-terminal NADP-linked domain"/>
    <property type="match status" value="1"/>
</dbReference>
<feature type="domain" description="Globin" evidence="15">
    <location>
        <begin position="1"/>
        <end position="141"/>
    </location>
</feature>
<dbReference type="Pfam" id="PF00042">
    <property type="entry name" value="Globin"/>
    <property type="match status" value="1"/>
</dbReference>
<dbReference type="AlphaFoldDB" id="A0A852X1E8"/>
<evidence type="ECO:0000256" key="8">
    <source>
        <dbReference type="ARBA" id="ARBA00022857"/>
    </source>
</evidence>
<keyword evidence="6" id="KW-0001">2Fe-2S</keyword>
<dbReference type="GO" id="GO:0046210">
    <property type="term" value="P:nitric oxide catabolic process"/>
    <property type="evidence" value="ECO:0007669"/>
    <property type="project" value="TreeGrafter"/>
</dbReference>
<evidence type="ECO:0000256" key="4">
    <source>
        <dbReference type="ARBA" id="ARBA00022617"/>
    </source>
</evidence>
<dbReference type="Pfam" id="PF00175">
    <property type="entry name" value="NAD_binding_1"/>
    <property type="match status" value="1"/>
</dbReference>
<keyword evidence="7" id="KW-0479">Metal-binding</keyword>
<dbReference type="EC" id="1.14.12.17" evidence="3"/>
<name>A0A852X1E8_9MICO</name>
<keyword evidence="11" id="KW-0520">NAD</keyword>
<organism evidence="17 18">
    <name type="scientific">Agromyces hippuratus</name>
    <dbReference type="NCBI Taxonomy" id="286438"/>
    <lineage>
        <taxon>Bacteria</taxon>
        <taxon>Bacillati</taxon>
        <taxon>Actinomycetota</taxon>
        <taxon>Actinomycetes</taxon>
        <taxon>Micrococcales</taxon>
        <taxon>Microbacteriaceae</taxon>
        <taxon>Agromyces</taxon>
    </lineage>
</organism>
<dbReference type="GO" id="GO:0051537">
    <property type="term" value="F:2 iron, 2 sulfur cluster binding"/>
    <property type="evidence" value="ECO:0007669"/>
    <property type="project" value="UniProtKB-KW"/>
</dbReference>
<proteinExistence type="inferred from homology"/>
<evidence type="ECO:0000256" key="13">
    <source>
        <dbReference type="ARBA" id="ARBA00049433"/>
    </source>
</evidence>
<evidence type="ECO:0000256" key="6">
    <source>
        <dbReference type="ARBA" id="ARBA00022714"/>
    </source>
</evidence>
<dbReference type="SUPFAM" id="SSF46458">
    <property type="entry name" value="Globin-like"/>
    <property type="match status" value="1"/>
</dbReference>
<evidence type="ECO:0000256" key="10">
    <source>
        <dbReference type="ARBA" id="ARBA00023014"/>
    </source>
</evidence>
<dbReference type="InterPro" id="IPR017927">
    <property type="entry name" value="FAD-bd_FR_type"/>
</dbReference>
<dbReference type="PROSITE" id="PS51384">
    <property type="entry name" value="FAD_FR"/>
    <property type="match status" value="1"/>
</dbReference>
<dbReference type="CDD" id="cd06184">
    <property type="entry name" value="flavohem_like_fad_nad_binding"/>
    <property type="match status" value="1"/>
</dbReference>
<comment type="catalytic activity">
    <reaction evidence="12">
        <text>2 nitric oxide + NADH + 2 O2 = 2 nitrate + NAD(+) + H(+)</text>
        <dbReference type="Rhea" id="RHEA:19469"/>
        <dbReference type="ChEBI" id="CHEBI:15378"/>
        <dbReference type="ChEBI" id="CHEBI:15379"/>
        <dbReference type="ChEBI" id="CHEBI:16480"/>
        <dbReference type="ChEBI" id="CHEBI:17632"/>
        <dbReference type="ChEBI" id="CHEBI:57540"/>
        <dbReference type="ChEBI" id="CHEBI:57945"/>
        <dbReference type="EC" id="1.14.12.17"/>
    </reaction>
</comment>
<dbReference type="Pfam" id="PF00970">
    <property type="entry name" value="FAD_binding_6"/>
    <property type="match status" value="1"/>
</dbReference>
<protein>
    <recommendedName>
        <fullName evidence="3">nitric oxide dioxygenase</fullName>
        <ecNumber evidence="3">1.14.12.17</ecNumber>
    </recommendedName>
</protein>
<evidence type="ECO:0000256" key="2">
    <source>
        <dbReference type="ARBA" id="ARBA00006401"/>
    </source>
</evidence>
<dbReference type="PRINTS" id="PR00409">
    <property type="entry name" value="PHDIOXRDTASE"/>
</dbReference>
<evidence type="ECO:0000256" key="5">
    <source>
        <dbReference type="ARBA" id="ARBA00022621"/>
    </source>
</evidence>
<dbReference type="GO" id="GO:0071949">
    <property type="term" value="F:FAD binding"/>
    <property type="evidence" value="ECO:0007669"/>
    <property type="project" value="TreeGrafter"/>
</dbReference>
<accession>A0A852X1E8</accession>
<comment type="similarity">
    <text evidence="2">In the C-terminal section; belongs to the flavoprotein pyridine nucleotide cytochrome reductase family.</text>
</comment>
<dbReference type="InterPro" id="IPR008333">
    <property type="entry name" value="Cbr1-like_FAD-bd_dom"/>
</dbReference>
<evidence type="ECO:0000256" key="7">
    <source>
        <dbReference type="ARBA" id="ARBA00022723"/>
    </source>
</evidence>
<comment type="similarity">
    <text evidence="14">Belongs to the globin family.</text>
</comment>
<dbReference type="InterPro" id="IPR039261">
    <property type="entry name" value="FNR_nucleotide-bd"/>
</dbReference>
<evidence type="ECO:0000313" key="18">
    <source>
        <dbReference type="Proteomes" id="UP000549066"/>
    </source>
</evidence>
<dbReference type="GO" id="GO:0020037">
    <property type="term" value="F:heme binding"/>
    <property type="evidence" value="ECO:0007669"/>
    <property type="project" value="InterPro"/>
</dbReference>
<dbReference type="InterPro" id="IPR012292">
    <property type="entry name" value="Globin/Proto"/>
</dbReference>
<keyword evidence="10" id="KW-0411">Iron-sulfur</keyword>
<dbReference type="GO" id="GO:0071500">
    <property type="term" value="P:cellular response to nitrosative stress"/>
    <property type="evidence" value="ECO:0007669"/>
    <property type="project" value="TreeGrafter"/>
</dbReference>
<dbReference type="EMBL" id="JACCFI010000001">
    <property type="protein sequence ID" value="NYG19945.1"/>
    <property type="molecule type" value="Genomic_DNA"/>
</dbReference>
<dbReference type="GO" id="GO:0019825">
    <property type="term" value="F:oxygen binding"/>
    <property type="evidence" value="ECO:0007669"/>
    <property type="project" value="InterPro"/>
</dbReference>
<dbReference type="SUPFAM" id="SSF63380">
    <property type="entry name" value="Riboflavin synthase domain-like"/>
    <property type="match status" value="1"/>
</dbReference>
<keyword evidence="4 14" id="KW-0349">Heme</keyword>
<evidence type="ECO:0000259" key="15">
    <source>
        <dbReference type="PROSITE" id="PS01033"/>
    </source>
</evidence>
<dbReference type="InterPro" id="IPR017938">
    <property type="entry name" value="Riboflavin_synthase-like_b-brl"/>
</dbReference>
<reference evidence="17 18" key="1">
    <citation type="submission" date="2020-07" db="EMBL/GenBank/DDBJ databases">
        <title>Sequencing the genomes of 1000 actinobacteria strains.</title>
        <authorList>
            <person name="Klenk H.-P."/>
        </authorList>
    </citation>
    <scope>NUCLEOTIDE SEQUENCE [LARGE SCALE GENOMIC DNA]</scope>
    <source>
        <strain evidence="17 18">DSM 8598</strain>
    </source>
</reference>
<dbReference type="PANTHER" id="PTHR43396">
    <property type="entry name" value="FLAVOHEMOPROTEIN"/>
    <property type="match status" value="1"/>
</dbReference>
<dbReference type="Gene3D" id="1.10.490.10">
    <property type="entry name" value="Globins"/>
    <property type="match status" value="1"/>
</dbReference>